<dbReference type="SUPFAM" id="SSF52058">
    <property type="entry name" value="L domain-like"/>
    <property type="match status" value="2"/>
</dbReference>
<evidence type="ECO:0000256" key="3">
    <source>
        <dbReference type="SAM" id="MobiDB-lite"/>
    </source>
</evidence>
<name>A0AAX3I1W5_9PSED</name>
<gene>
    <name evidence="5" type="ORF">NCTC10696_01103</name>
</gene>
<reference evidence="5 6" key="1">
    <citation type="submission" date="2019-05" db="EMBL/GenBank/DDBJ databases">
        <authorList>
            <consortium name="Pathogen Informatics"/>
        </authorList>
    </citation>
    <scope>NUCLEOTIDE SEQUENCE [LARGE SCALE GENOMIC DNA]</scope>
    <source>
        <strain evidence="5 6">NCTC10696</strain>
    </source>
</reference>
<evidence type="ECO:0000313" key="5">
    <source>
        <dbReference type="EMBL" id="VTQ92466.1"/>
    </source>
</evidence>
<evidence type="ECO:0000256" key="2">
    <source>
        <dbReference type="ARBA" id="ARBA00022737"/>
    </source>
</evidence>
<dbReference type="InterPro" id="IPR001611">
    <property type="entry name" value="Leu-rich_rpt"/>
</dbReference>
<accession>A0AAX3I1W5</accession>
<feature type="region of interest" description="Disordered" evidence="3">
    <location>
        <begin position="1"/>
        <end position="21"/>
    </location>
</feature>
<organism evidence="5 6">
    <name type="scientific">Pseudomonas synxantha</name>
    <dbReference type="NCBI Taxonomy" id="47883"/>
    <lineage>
        <taxon>Bacteria</taxon>
        <taxon>Pseudomonadati</taxon>
        <taxon>Pseudomonadota</taxon>
        <taxon>Gammaproteobacteria</taxon>
        <taxon>Pseudomonadales</taxon>
        <taxon>Pseudomonadaceae</taxon>
        <taxon>Pseudomonas</taxon>
    </lineage>
</organism>
<evidence type="ECO:0000256" key="1">
    <source>
        <dbReference type="ARBA" id="ARBA00022614"/>
    </source>
</evidence>
<keyword evidence="2" id="KW-0677">Repeat</keyword>
<dbReference type="GeneID" id="61832331"/>
<dbReference type="Pfam" id="PF20178">
    <property type="entry name" value="ToxA_N"/>
    <property type="match status" value="1"/>
</dbReference>
<dbReference type="InterPro" id="IPR003591">
    <property type="entry name" value="Leu-rich_rpt_typical-subtyp"/>
</dbReference>
<dbReference type="PROSITE" id="PS51450">
    <property type="entry name" value="LRR"/>
    <property type="match status" value="2"/>
</dbReference>
<feature type="compositionally biased region" description="Polar residues" evidence="3">
    <location>
        <begin position="1"/>
        <end position="18"/>
    </location>
</feature>
<dbReference type="InterPro" id="IPR050216">
    <property type="entry name" value="LRR_domain-containing"/>
</dbReference>
<dbReference type="RefSeq" id="WP_057023893.1">
    <property type="nucleotide sequence ID" value="NZ_CBCSGQ010000003.1"/>
</dbReference>
<proteinExistence type="predicted"/>
<dbReference type="InterPro" id="IPR032675">
    <property type="entry name" value="LRR_dom_sf"/>
</dbReference>
<feature type="domain" description="Dermonecrotic toxin N-terminal" evidence="4">
    <location>
        <begin position="83"/>
        <end position="347"/>
    </location>
</feature>
<protein>
    <submittedName>
        <fullName evidence="5">Leucine-rich repeat-containing protein</fullName>
    </submittedName>
</protein>
<dbReference type="Gene3D" id="3.80.10.10">
    <property type="entry name" value="Ribonuclease Inhibitor"/>
    <property type="match status" value="2"/>
</dbReference>
<dbReference type="InterPro" id="IPR046673">
    <property type="entry name" value="ToxA_N"/>
</dbReference>
<dbReference type="Pfam" id="PF00560">
    <property type="entry name" value="LRR_1"/>
    <property type="match status" value="1"/>
</dbReference>
<dbReference type="EMBL" id="LR590482">
    <property type="protein sequence ID" value="VTQ92466.1"/>
    <property type="molecule type" value="Genomic_DNA"/>
</dbReference>
<sequence length="1674" mass="186413">MLDSAEYTSHTSLSSQPDSHYEPLKNAIPRWLGDTSLRRREALGRVPPNLPPALRDASAVSQGELKQLATAHWEAQNTVDKALAGLLSAEDFANPILTLALKAQFGLELDVRETFLRLYIPQTIPGFAIRSGAARTWTVSLLEAALHNFEQPETQADAHEAVSAFITRPDARGHFDTLPAIKRALSISAFIQLCRDLDIGALYEVYLQEQLGLNEPVAEAALRLKVERSQKAELQAALHWALITGDIQPGYQRLIQGLLDGVSGLRLNGQLLRYHDLKLMDANLPGIIVFAPDLERSRTATRLVAYVPGDPEHPIKEYSSSQAMQKELVRQLRDEQYQRFFSRFVPHEQRGHFFANLSQLLGQVTWHPHEAGSSQPSWRQTPTDNPRVRFVATPGGHDFWQHQYQRKLNQILNDARSTAVSTASADRKARWALWDSFVNVASSILNAAALIITPFVPFAGELMMGYMAYQLLDEVFEGVIDWAEGLGTEAAGHLLGVVEALVQLGAFAVGGQIATVELRKILPQSVIDFIDRFKPVRLPKGQTRYWKPDLSAYEHAISIPSGSYREPTGLYPYQRKNLLALDGKIYAVEKDPVSSTLHLQHPSRPDAYRPWVRHNGHGAWHTELEQPLQWDKKTLLQRLGHPVDGLSEADQALALNISGVDPDVLRKMHVNGEAPPALLIDTLDRLRVDREIQSLITRLASDDPAQYSRVDPQAIVQLLTSYGEWPPTRRLQFIDGRGNVAWSFGEEHLPAMQVPESQLNNGDLLKTILKLLPAQEAGEAYGASVGDTRLSLEARASHLRHKLAAIAEENRAGLFESHYGTLQATYDPRAHRLIDAAPGLPAKVAQALLSHATVEELQALGNQQTPLRLRILARSAQAQVRVCRAFEAWHLGTPTWDSERLALHSLTKLPGWLHSLRLEVRDYSVEGTVRDRIGDPEASQVRTLVRNENGQYTPYDDSGALSPASDLYSAILGALPETQRNAIQMDAGSGSRLRQHLLRHPIMRDALRELLAADPVRKPFYDPQTMKLLGGMDGYRAQPALGDRLPTAAERLRDLFPQLDDGQIQAVLEQMQTRPGGVANQLAVLRQERQALRHNLQAWQAAIPAQLPAEQRYYETHTRRLIAEQLEQCWRRDTERDEYFTDTELNGSTLRLHAPQLTNLPEVGTAFGHVSLLSLTGGAGLQGVEVFLRGFPWLRHLELRDIPLGDLPSPISSMRRLNSLILSNCNITLTEPSRTRLNAMSSLNSLDLHNNPLGLIPDVGGMPDLTLLDLSATQIEQLPNGLLSRPHLKAVWLNDNRITELPLGLFSLTPDVAHGFDLSGNALELPALEQIKRYAQNYNESFTARAPDEERARVMQLYPTFLDAEADHFIFRLPGTMADIAPALTRLEAEYAQLGTDLQQWALDVPARHPILDISLDEQTAAEEQLARQRFKSLLEDAWRRESEQDEENLDEQFTHSVVIETTTMGPLPQLHARFDHVTSLELIGNGLTNGVEGTLRCFPKLQTLILSRCNLGKIPDAIGQMPGLTTLSLEDCQITLTPADMDVLGNALNLEFLSLRDNSLVVAPDVSALNHLGSLYLGNTQINEVPQGLFQLPELHTIDLSNNLIRDIPAALLESTTPYSEECDFSSNPLSPQSLDYLRQHYVRTGTDFRVAEATVDAQGVPLVVENPPPMEE</sequence>
<evidence type="ECO:0000259" key="4">
    <source>
        <dbReference type="Pfam" id="PF20178"/>
    </source>
</evidence>
<dbReference type="GO" id="GO:0005737">
    <property type="term" value="C:cytoplasm"/>
    <property type="evidence" value="ECO:0007669"/>
    <property type="project" value="TreeGrafter"/>
</dbReference>
<dbReference type="SMART" id="SM00369">
    <property type="entry name" value="LRR_TYP"/>
    <property type="match status" value="6"/>
</dbReference>
<dbReference type="PANTHER" id="PTHR48051:SF1">
    <property type="entry name" value="RAS SUPPRESSOR PROTEIN 1"/>
    <property type="match status" value="1"/>
</dbReference>
<dbReference type="Proteomes" id="UP000306562">
    <property type="component" value="Chromosome"/>
</dbReference>
<evidence type="ECO:0000313" key="6">
    <source>
        <dbReference type="Proteomes" id="UP000306562"/>
    </source>
</evidence>
<dbReference type="PANTHER" id="PTHR48051">
    <property type="match status" value="1"/>
</dbReference>
<keyword evidence="1" id="KW-0433">Leucine-rich repeat</keyword>